<feature type="compositionally biased region" description="Polar residues" evidence="1">
    <location>
        <begin position="102"/>
        <end position="111"/>
    </location>
</feature>
<dbReference type="Proteomes" id="UP000053647">
    <property type="component" value="Unassembled WGS sequence"/>
</dbReference>
<evidence type="ECO:0000313" key="2">
    <source>
        <dbReference type="EMBL" id="KIJ07520.1"/>
    </source>
</evidence>
<reference evidence="2 3" key="1">
    <citation type="submission" date="2014-06" db="EMBL/GenBank/DDBJ databases">
        <authorList>
            <consortium name="DOE Joint Genome Institute"/>
            <person name="Kuo A."/>
            <person name="Kohler A."/>
            <person name="Nagy L.G."/>
            <person name="Floudas D."/>
            <person name="Copeland A."/>
            <person name="Barry K.W."/>
            <person name="Cichocki N."/>
            <person name="Veneault-Fourrey C."/>
            <person name="LaButti K."/>
            <person name="Lindquist E.A."/>
            <person name="Lipzen A."/>
            <person name="Lundell T."/>
            <person name="Morin E."/>
            <person name="Murat C."/>
            <person name="Sun H."/>
            <person name="Tunlid A."/>
            <person name="Henrissat B."/>
            <person name="Grigoriev I.V."/>
            <person name="Hibbett D.S."/>
            <person name="Martin F."/>
            <person name="Nordberg H.P."/>
            <person name="Cantor M.N."/>
            <person name="Hua S.X."/>
        </authorList>
    </citation>
    <scope>NUCLEOTIDE SEQUENCE [LARGE SCALE GENOMIC DNA]</scope>
    <source>
        <strain evidence="2 3">ATCC 200175</strain>
    </source>
</reference>
<feature type="compositionally biased region" description="Basic and acidic residues" evidence="1">
    <location>
        <begin position="57"/>
        <end position="78"/>
    </location>
</feature>
<reference evidence="3" key="2">
    <citation type="submission" date="2015-01" db="EMBL/GenBank/DDBJ databases">
        <title>Evolutionary Origins and Diversification of the Mycorrhizal Mutualists.</title>
        <authorList>
            <consortium name="DOE Joint Genome Institute"/>
            <consortium name="Mycorrhizal Genomics Consortium"/>
            <person name="Kohler A."/>
            <person name="Kuo A."/>
            <person name="Nagy L.G."/>
            <person name="Floudas D."/>
            <person name="Copeland A."/>
            <person name="Barry K.W."/>
            <person name="Cichocki N."/>
            <person name="Veneault-Fourrey C."/>
            <person name="LaButti K."/>
            <person name="Lindquist E.A."/>
            <person name="Lipzen A."/>
            <person name="Lundell T."/>
            <person name="Morin E."/>
            <person name="Murat C."/>
            <person name="Riley R."/>
            <person name="Ohm R."/>
            <person name="Sun H."/>
            <person name="Tunlid A."/>
            <person name="Henrissat B."/>
            <person name="Grigoriev I.V."/>
            <person name="Hibbett D.S."/>
            <person name="Martin F."/>
        </authorList>
    </citation>
    <scope>NUCLEOTIDE SEQUENCE [LARGE SCALE GENOMIC DNA]</scope>
    <source>
        <strain evidence="3">ATCC 200175</strain>
    </source>
</reference>
<dbReference type="OrthoDB" id="2684004at2759"/>
<feature type="compositionally biased region" description="Basic residues" evidence="1">
    <location>
        <begin position="169"/>
        <end position="180"/>
    </location>
</feature>
<evidence type="ECO:0000256" key="1">
    <source>
        <dbReference type="SAM" id="MobiDB-lite"/>
    </source>
</evidence>
<accession>A0A0C9SX32</accession>
<dbReference type="AlphaFoldDB" id="A0A0C9SX32"/>
<organism evidence="2 3">
    <name type="scientific">Paxillus involutus ATCC 200175</name>
    <dbReference type="NCBI Taxonomy" id="664439"/>
    <lineage>
        <taxon>Eukaryota</taxon>
        <taxon>Fungi</taxon>
        <taxon>Dikarya</taxon>
        <taxon>Basidiomycota</taxon>
        <taxon>Agaricomycotina</taxon>
        <taxon>Agaricomycetes</taxon>
        <taxon>Agaricomycetidae</taxon>
        <taxon>Boletales</taxon>
        <taxon>Paxilineae</taxon>
        <taxon>Paxillaceae</taxon>
        <taxon>Paxillus</taxon>
    </lineage>
</organism>
<proteinExistence type="predicted"/>
<keyword evidence="3" id="KW-1185">Reference proteome</keyword>
<dbReference type="HOGENOM" id="CLU_1496700_0_0_1"/>
<gene>
    <name evidence="2" type="ORF">PAXINDRAFT_102926</name>
</gene>
<name>A0A0C9SX32_PAXIN</name>
<sequence length="180" mass="19621">MSHFLASEAKDFIDLTVPHELEQPPIVIDLTEESVSDSSSPRGSYPNGGSGHLSRAVSRELERPITQDLLHSESDHTAPAEQAQGSISTRPGDSPAVHVESGPTSVHDTDVGITSQVGLNTMLAELGSNHGFQPDVVHDVYRESTNLTETEEILRAMQEAAKEEGSREIRRRSKKRKMGD</sequence>
<evidence type="ECO:0000313" key="3">
    <source>
        <dbReference type="Proteomes" id="UP000053647"/>
    </source>
</evidence>
<feature type="region of interest" description="Disordered" evidence="1">
    <location>
        <begin position="158"/>
        <end position="180"/>
    </location>
</feature>
<protein>
    <submittedName>
        <fullName evidence="2">Uncharacterized protein</fullName>
    </submittedName>
</protein>
<dbReference type="EMBL" id="KN819864">
    <property type="protein sequence ID" value="KIJ07520.1"/>
    <property type="molecule type" value="Genomic_DNA"/>
</dbReference>
<feature type="region of interest" description="Disordered" evidence="1">
    <location>
        <begin position="22"/>
        <end position="111"/>
    </location>
</feature>